<evidence type="ECO:0000259" key="1">
    <source>
        <dbReference type="SMART" id="SM00481"/>
    </source>
</evidence>
<dbReference type="GO" id="GO:0004534">
    <property type="term" value="F:5'-3' RNA exonuclease activity"/>
    <property type="evidence" value="ECO:0007669"/>
    <property type="project" value="TreeGrafter"/>
</dbReference>
<dbReference type="PANTHER" id="PTHR42924">
    <property type="entry name" value="EXONUCLEASE"/>
    <property type="match status" value="1"/>
</dbReference>
<proteinExistence type="predicted"/>
<dbReference type="Gene3D" id="3.20.20.140">
    <property type="entry name" value="Metal-dependent hydrolases"/>
    <property type="match status" value="1"/>
</dbReference>
<dbReference type="Pfam" id="PF02811">
    <property type="entry name" value="PHP"/>
    <property type="match status" value="1"/>
</dbReference>
<keyword evidence="3" id="KW-1185">Reference proteome</keyword>
<dbReference type="InterPro" id="IPR004013">
    <property type="entry name" value="PHP_dom"/>
</dbReference>
<evidence type="ECO:0000313" key="2">
    <source>
        <dbReference type="EMBL" id="RAQ96455.1"/>
    </source>
</evidence>
<dbReference type="InterPro" id="IPR052018">
    <property type="entry name" value="PHP_domain"/>
</dbReference>
<evidence type="ECO:0000313" key="3">
    <source>
        <dbReference type="Proteomes" id="UP000248706"/>
    </source>
</evidence>
<dbReference type="CDD" id="cd07438">
    <property type="entry name" value="PHP_HisPPase_AMP"/>
    <property type="match status" value="1"/>
</dbReference>
<dbReference type="SUPFAM" id="SSF89550">
    <property type="entry name" value="PHP domain-like"/>
    <property type="match status" value="1"/>
</dbReference>
<comment type="caution">
    <text evidence="2">The sequence shown here is derived from an EMBL/GenBank/DDBJ whole genome shotgun (WGS) entry which is preliminary data.</text>
</comment>
<dbReference type="GO" id="GO:0035312">
    <property type="term" value="F:5'-3' DNA exonuclease activity"/>
    <property type="evidence" value="ECO:0007669"/>
    <property type="project" value="TreeGrafter"/>
</dbReference>
<reference evidence="2 3" key="1">
    <citation type="submission" date="2016-08" db="EMBL/GenBank/DDBJ databases">
        <title>Analysis of Carbohydrate Active Enzymes in Thermogemmatispora T81 Reveals Carbohydrate Degradation Ability.</title>
        <authorList>
            <person name="Tomazini A."/>
            <person name="Lal S."/>
            <person name="Stott M."/>
            <person name="Henrissat B."/>
            <person name="Polikarpov I."/>
            <person name="Sparling R."/>
            <person name="Levin D.B."/>
        </authorList>
    </citation>
    <scope>NUCLEOTIDE SEQUENCE [LARGE SCALE GENOMIC DNA]</scope>
    <source>
        <strain evidence="2 3">T81</strain>
    </source>
</reference>
<dbReference type="Gene3D" id="1.10.150.650">
    <property type="match status" value="1"/>
</dbReference>
<dbReference type="PANTHER" id="PTHR42924:SF3">
    <property type="entry name" value="POLYMERASE_HISTIDINOL PHOSPHATASE N-TERMINAL DOMAIN-CONTAINING PROTEIN"/>
    <property type="match status" value="1"/>
</dbReference>
<feature type="domain" description="Polymerase/histidinol phosphatase N-terminal" evidence="1">
    <location>
        <begin position="17"/>
        <end position="82"/>
    </location>
</feature>
<name>A0A328VQN1_9CHLR</name>
<accession>A0A328VQN1</accession>
<sequence>MDLLTTAPLKLSPEAPIDLHMHTTYSDGRWTAEQLIAYLVQEGFALVAVTDHDRVDTINTVRQLAASRGLPVLAGVEMSTTWRNHPTHVLCYGFDPETTLLREVIADVKRRQHEHTCEVYETLKRRGYNFPRAAELLAASGGEPQQLRDTVLLLIEHGYAPDWPHAMEILREAGQHSIHAEMAATVEAVHRSGGVALIAHPGRRERGFTFYDTALLEEVRAEVPLDGLEVYHPYHSPETIESYLAYVNKHDLLLSTGSDSHGHAGRMPIKYRAEISQRLLERLGVQVG</sequence>
<protein>
    <recommendedName>
        <fullName evidence="1">Polymerase/histidinol phosphatase N-terminal domain-containing protein</fullName>
    </recommendedName>
</protein>
<organism evidence="2 3">
    <name type="scientific">Thermogemmatispora tikiterensis</name>
    <dbReference type="NCBI Taxonomy" id="1825093"/>
    <lineage>
        <taxon>Bacteria</taxon>
        <taxon>Bacillati</taxon>
        <taxon>Chloroflexota</taxon>
        <taxon>Ktedonobacteria</taxon>
        <taxon>Thermogemmatisporales</taxon>
        <taxon>Thermogemmatisporaceae</taxon>
        <taxon>Thermogemmatispora</taxon>
    </lineage>
</organism>
<dbReference type="EMBL" id="MCIF01000002">
    <property type="protein sequence ID" value="RAQ96455.1"/>
    <property type="molecule type" value="Genomic_DNA"/>
</dbReference>
<dbReference type="SMART" id="SM00481">
    <property type="entry name" value="POLIIIAc"/>
    <property type="match status" value="1"/>
</dbReference>
<gene>
    <name evidence="2" type="ORF">A4R35_12985</name>
</gene>
<dbReference type="InterPro" id="IPR016195">
    <property type="entry name" value="Pol/histidinol_Pase-like"/>
</dbReference>
<dbReference type="AlphaFoldDB" id="A0A328VQN1"/>
<dbReference type="Proteomes" id="UP000248706">
    <property type="component" value="Unassembled WGS sequence"/>
</dbReference>
<dbReference type="InterPro" id="IPR003141">
    <property type="entry name" value="Pol/His_phosphatase_N"/>
</dbReference>